<gene>
    <name evidence="1" type="ORF">NYM_LOCUS10923</name>
</gene>
<dbReference type="SUPFAM" id="SSF48264">
    <property type="entry name" value="Cytochrome P450"/>
    <property type="match status" value="1"/>
</dbReference>
<dbReference type="Gene3D" id="1.10.630.10">
    <property type="entry name" value="Cytochrome P450"/>
    <property type="match status" value="1"/>
</dbReference>
<dbReference type="AlphaFoldDB" id="A0A5K0ZRU8"/>
<dbReference type="InterPro" id="IPR036396">
    <property type="entry name" value="Cyt_P450_sf"/>
</dbReference>
<accession>A0A5K0ZRU8</accession>
<name>A0A5K0ZRU8_9MAGN</name>
<reference evidence="1" key="1">
    <citation type="submission" date="2019-09" db="EMBL/GenBank/DDBJ databases">
        <authorList>
            <person name="Zhang L."/>
        </authorList>
    </citation>
    <scope>NUCLEOTIDE SEQUENCE</scope>
</reference>
<dbReference type="Gramene" id="NC14G0174890.1">
    <property type="protein sequence ID" value="NC14G0174890.1:cds"/>
    <property type="gene ID" value="NC14G0174890"/>
</dbReference>
<proteinExistence type="predicted"/>
<dbReference type="GO" id="GO:0020037">
    <property type="term" value="F:heme binding"/>
    <property type="evidence" value="ECO:0007669"/>
    <property type="project" value="InterPro"/>
</dbReference>
<organism evidence="1">
    <name type="scientific">Nymphaea colorata</name>
    <name type="common">pocket water lily</name>
    <dbReference type="NCBI Taxonomy" id="210225"/>
    <lineage>
        <taxon>Eukaryota</taxon>
        <taxon>Viridiplantae</taxon>
        <taxon>Streptophyta</taxon>
        <taxon>Embryophyta</taxon>
        <taxon>Tracheophyta</taxon>
        <taxon>Spermatophyta</taxon>
        <taxon>Magnoliopsida</taxon>
        <taxon>Nymphaeales</taxon>
        <taxon>Nymphaeaceae</taxon>
        <taxon>Nymphaea</taxon>
    </lineage>
</organism>
<dbReference type="GO" id="GO:0016705">
    <property type="term" value="F:oxidoreductase activity, acting on paired donors, with incorporation or reduction of molecular oxygen"/>
    <property type="evidence" value="ECO:0007669"/>
    <property type="project" value="InterPro"/>
</dbReference>
<evidence type="ECO:0000313" key="1">
    <source>
        <dbReference type="EMBL" id="VVV91691.1"/>
    </source>
</evidence>
<sequence>MGRFKNSILETQSKQYIRNTGKLHSLGTYNDTELDIFFKSHYGTIKNPNIKTLQLILTDAEMVKEILSNKFGHFSKPPQSAQGKMLARGLAKLEGTQWAVQQRRLNPVFSFGKTQGLKHLMSSSFIFIFFFSSEL</sequence>
<dbReference type="GO" id="GO:0004497">
    <property type="term" value="F:monooxygenase activity"/>
    <property type="evidence" value="ECO:0007669"/>
    <property type="project" value="InterPro"/>
</dbReference>
<protein>
    <submittedName>
        <fullName evidence="1">Uncharacterized protein</fullName>
    </submittedName>
</protein>
<dbReference type="EMBL" id="LR721779">
    <property type="protein sequence ID" value="VVV91691.1"/>
    <property type="molecule type" value="Genomic_DNA"/>
</dbReference>
<dbReference type="GO" id="GO:0005506">
    <property type="term" value="F:iron ion binding"/>
    <property type="evidence" value="ECO:0007669"/>
    <property type="project" value="InterPro"/>
</dbReference>